<feature type="transmembrane region" description="Helical" evidence="5">
    <location>
        <begin position="120"/>
        <end position="145"/>
    </location>
</feature>
<feature type="transmembrane region" description="Helical" evidence="5">
    <location>
        <begin position="73"/>
        <end position="99"/>
    </location>
</feature>
<sequence length="339" mass="37570">MINSIVSAFNWIDIAIVLTFFSYIWEGRKRGFILGVVDLTGFVLSFLSSILFYSKLSDFFIHNWPIAPSFARAISFLTIAVLSELIFSILVRLLIRLIAYAVIKPALSISEISKAKRLDLIFSFIPSVFEGAVFISFVLTLILALPLSPVLKKDITSSTLASPLISKTRLIERELTTVFGGAISETLTFLTVSPDFSSPEKIQLGFTQPEYTVDESSERTMLNLVNNEREKKGLAPLSLNITLRDLARDYAREMFEKGYFSHTDLAGRSPFDRMKEKGITFTAAGENLALSPNVSIAHEGLMNSPGHRANILSSDFGHVGIGIIDGGVYGQMFVQEFTN</sequence>
<protein>
    <recommendedName>
        <fullName evidence="6">SCP domain-containing protein</fullName>
    </recommendedName>
</protein>
<evidence type="ECO:0000256" key="5">
    <source>
        <dbReference type="SAM" id="Phobius"/>
    </source>
</evidence>
<dbReference type="InterPro" id="IPR014044">
    <property type="entry name" value="CAP_dom"/>
</dbReference>
<dbReference type="PANTHER" id="PTHR31157">
    <property type="entry name" value="SCP DOMAIN-CONTAINING PROTEIN"/>
    <property type="match status" value="1"/>
</dbReference>
<keyword evidence="4 5" id="KW-0472">Membrane</keyword>
<dbReference type="Pfam" id="PF02674">
    <property type="entry name" value="Colicin_V"/>
    <property type="match status" value="1"/>
</dbReference>
<proteinExistence type="predicted"/>
<comment type="caution">
    <text evidence="7">The sequence shown here is derived from an EMBL/GenBank/DDBJ whole genome shotgun (WGS) entry which is preliminary data.</text>
</comment>
<dbReference type="InterPro" id="IPR035940">
    <property type="entry name" value="CAP_sf"/>
</dbReference>
<dbReference type="PANTHER" id="PTHR31157:SF1">
    <property type="entry name" value="SCP DOMAIN-CONTAINING PROTEIN"/>
    <property type="match status" value="1"/>
</dbReference>
<dbReference type="Gene3D" id="3.40.33.10">
    <property type="entry name" value="CAP"/>
    <property type="match status" value="1"/>
</dbReference>
<comment type="subcellular location">
    <subcellularLocation>
        <location evidence="1">Membrane</location>
        <topology evidence="1">Multi-pass membrane protein</topology>
    </subcellularLocation>
</comment>
<evidence type="ECO:0000256" key="3">
    <source>
        <dbReference type="ARBA" id="ARBA00022989"/>
    </source>
</evidence>
<dbReference type="Proteomes" id="UP000176923">
    <property type="component" value="Unassembled WGS sequence"/>
</dbReference>
<organism evidence="7 8">
    <name type="scientific">Candidatus Gottesmanbacteria bacterium RIFCSPHIGHO2_02_FULL_39_11</name>
    <dbReference type="NCBI Taxonomy" id="1798382"/>
    <lineage>
        <taxon>Bacteria</taxon>
        <taxon>Candidatus Gottesmaniibacteriota</taxon>
    </lineage>
</organism>
<dbReference type="EMBL" id="MFJL01000019">
    <property type="protein sequence ID" value="OGG15630.1"/>
    <property type="molecule type" value="Genomic_DNA"/>
</dbReference>
<evidence type="ECO:0000313" key="8">
    <source>
        <dbReference type="Proteomes" id="UP000176923"/>
    </source>
</evidence>
<feature type="domain" description="SCP" evidence="6">
    <location>
        <begin position="222"/>
        <end position="337"/>
    </location>
</feature>
<evidence type="ECO:0000256" key="2">
    <source>
        <dbReference type="ARBA" id="ARBA00022692"/>
    </source>
</evidence>
<feature type="transmembrane region" description="Helical" evidence="5">
    <location>
        <begin position="32"/>
        <end position="53"/>
    </location>
</feature>
<dbReference type="GO" id="GO:0009403">
    <property type="term" value="P:toxin biosynthetic process"/>
    <property type="evidence" value="ECO:0007669"/>
    <property type="project" value="InterPro"/>
</dbReference>
<reference evidence="7 8" key="1">
    <citation type="journal article" date="2016" name="Nat. Commun.">
        <title>Thousands of microbial genomes shed light on interconnected biogeochemical processes in an aquifer system.</title>
        <authorList>
            <person name="Anantharaman K."/>
            <person name="Brown C.T."/>
            <person name="Hug L.A."/>
            <person name="Sharon I."/>
            <person name="Castelle C.J."/>
            <person name="Probst A.J."/>
            <person name="Thomas B.C."/>
            <person name="Singh A."/>
            <person name="Wilkins M.J."/>
            <person name="Karaoz U."/>
            <person name="Brodie E.L."/>
            <person name="Williams K.H."/>
            <person name="Hubbard S.S."/>
            <person name="Banfield J.F."/>
        </authorList>
    </citation>
    <scope>NUCLEOTIDE SEQUENCE [LARGE SCALE GENOMIC DNA]</scope>
</reference>
<evidence type="ECO:0000313" key="7">
    <source>
        <dbReference type="EMBL" id="OGG15630.1"/>
    </source>
</evidence>
<dbReference type="CDD" id="cd05379">
    <property type="entry name" value="CAP_bacterial"/>
    <property type="match status" value="1"/>
</dbReference>
<accession>A0A1F5ZT26</accession>
<evidence type="ECO:0000256" key="4">
    <source>
        <dbReference type="ARBA" id="ARBA00023136"/>
    </source>
</evidence>
<dbReference type="Pfam" id="PF00188">
    <property type="entry name" value="CAP"/>
    <property type="match status" value="1"/>
</dbReference>
<keyword evidence="3 5" id="KW-1133">Transmembrane helix</keyword>
<dbReference type="SUPFAM" id="SSF55797">
    <property type="entry name" value="PR-1-like"/>
    <property type="match status" value="1"/>
</dbReference>
<keyword evidence="2 5" id="KW-0812">Transmembrane</keyword>
<evidence type="ECO:0000259" key="6">
    <source>
        <dbReference type="Pfam" id="PF00188"/>
    </source>
</evidence>
<evidence type="ECO:0000256" key="1">
    <source>
        <dbReference type="ARBA" id="ARBA00004141"/>
    </source>
</evidence>
<feature type="transmembrane region" description="Helical" evidence="5">
    <location>
        <begin position="6"/>
        <end position="25"/>
    </location>
</feature>
<gene>
    <name evidence="7" type="ORF">A3D77_01220</name>
</gene>
<dbReference type="AlphaFoldDB" id="A0A1F5ZT26"/>
<dbReference type="STRING" id="1798382.A3D77_01220"/>
<dbReference type="InterPro" id="IPR003825">
    <property type="entry name" value="Colicin-V_CvpA"/>
</dbReference>
<name>A0A1F5ZT26_9BACT</name>
<dbReference type="GO" id="GO:0016020">
    <property type="term" value="C:membrane"/>
    <property type="evidence" value="ECO:0007669"/>
    <property type="project" value="UniProtKB-SubCell"/>
</dbReference>